<evidence type="ECO:0000256" key="1">
    <source>
        <dbReference type="ARBA" id="ARBA00022801"/>
    </source>
</evidence>
<evidence type="ECO:0000259" key="3">
    <source>
        <dbReference type="PROSITE" id="PS50966"/>
    </source>
</evidence>
<dbReference type="Pfam" id="PF08455">
    <property type="entry name" value="SNF2_assoc"/>
    <property type="match status" value="1"/>
</dbReference>
<dbReference type="SUPFAM" id="SSF52540">
    <property type="entry name" value="P-loop containing nucleoside triphosphate hydrolases"/>
    <property type="match status" value="2"/>
</dbReference>
<dbReference type="KEGG" id="pbj:VN24_02250"/>
<evidence type="ECO:0000259" key="5">
    <source>
        <dbReference type="PROSITE" id="PS51194"/>
    </source>
</evidence>
<evidence type="ECO:0000256" key="2">
    <source>
        <dbReference type="PROSITE-ProRule" id="PRU00325"/>
    </source>
</evidence>
<dbReference type="STRING" id="1126833.VN24_02250"/>
<dbReference type="InterPro" id="IPR038718">
    <property type="entry name" value="SNF2-like_sf"/>
</dbReference>
<dbReference type="GO" id="GO:0008270">
    <property type="term" value="F:zinc ion binding"/>
    <property type="evidence" value="ECO:0007669"/>
    <property type="project" value="UniProtKB-KW"/>
</dbReference>
<dbReference type="InterPro" id="IPR027417">
    <property type="entry name" value="P-loop_NTPase"/>
</dbReference>
<dbReference type="GO" id="GO:0016787">
    <property type="term" value="F:hydrolase activity"/>
    <property type="evidence" value="ECO:0007669"/>
    <property type="project" value="UniProtKB-KW"/>
</dbReference>
<gene>
    <name evidence="6" type="ORF">VN24_02250</name>
</gene>
<feature type="domain" description="SWIM-type" evidence="3">
    <location>
        <begin position="55"/>
        <end position="94"/>
    </location>
</feature>
<keyword evidence="6" id="KW-0547">Nucleotide-binding</keyword>
<feature type="domain" description="Helicase C-terminal" evidence="5">
    <location>
        <begin position="923"/>
        <end position="1077"/>
    </location>
</feature>
<dbReference type="AlphaFoldDB" id="A0A0D5NEL6"/>
<evidence type="ECO:0000259" key="4">
    <source>
        <dbReference type="PROSITE" id="PS51192"/>
    </source>
</evidence>
<dbReference type="Pfam" id="PF00176">
    <property type="entry name" value="SNF2-rel_dom"/>
    <property type="match status" value="1"/>
</dbReference>
<keyword evidence="2" id="KW-0863">Zinc-finger</keyword>
<dbReference type="InterPro" id="IPR007527">
    <property type="entry name" value="Znf_SWIM"/>
</dbReference>
<dbReference type="SMART" id="SM00490">
    <property type="entry name" value="HELICc"/>
    <property type="match status" value="1"/>
</dbReference>
<keyword evidence="7" id="KW-1185">Reference proteome</keyword>
<sequence>MSFQITERIIQSLCGQSSYRKGEAYRRAGKVALTLGETGAERSVYEAAVKDNGSYRVTVEIRPDGNIAAECACSVHFSFDKYCKHVAAALQQIMVVQRFEETPDELLALKAPNGNASVNTEEMRLAGRVLNLFRYQPRPFSGTRALFESRMQLEAEFLVMPYLLGPRRNLLGIELKVGPGRRYVVPDIREFLSRFERGEEHAFSRHFTYDPARHCFAGAADAILARLIEVRRNEKLQREAAGALYTGEIGDTRTLPIPPYAWEAIAPKLVEAPLVKLQFGERIHEGVRFTDEPLPLQFEFDQSEDEGFQLAVRGLKDILILEAYGMALSEGRLVKLKPVECKRLAELQKIMKSNEAERIRIPARQMEPFMERVVPGLMKLGDVRITRPVSDRIVQSPLMARIYLDRVRERLLVGLEFQYGDIVINPLEDEGSRRGESRILIREGEKESRILELMEAVAFARTESGYFMQDEESEYEFLHHIVPQLEKMAKIYATSAVKERLYTGNPPPNISVDLDERTNWLEFRFQMDGIPESEIRDVIKSLAEKRKYHRLQDGALLPLETAEFQEMIRFLNEVGLPKGEVGSQFRLPVARGLHLLDARDRDRGGVVRLGKMVRRLLENLRNPDHLDFPVPKTLTPVLRDYQQFGYQWLKTLAHYRFGGILADDMGLGKTVQSIAFLVSVLPEIRARKQPALIVSPASLMYNWRNELRKFAPDIRAVIADGVKSERNAILKEAENADAVIVSYPLLRRDIVRYAEFSFHTLILDEAQAFKNDATQTAQAVKALRAEFRFALTGTPIENSLEELWSIFDAVFPGLYPNRKAFGELSRETIARRARPFLLRRLKSDVLQELPEKIESLQASELLPEQKKLYAAYLAKLRQETLKHLDEKDFQKNRIRILAGLTRLRQLCCHPALFIEDYAGSSAKLEQLLETIEDCRRAGRRLLIFSQFKEMLGLIGRELGYRGMPFFYLDGGTPASERVELCARFNEGEHDLFLISLKAGGTGLNLTGADTVVLYDLWWNPAVEQQAEDRAHRIGQKKVVQVIRLIAQGTVEEKMYELQQKKKSLIAEVIQPGEEALSALTEQDIRELLAIE</sequence>
<proteinExistence type="predicted"/>
<keyword evidence="6" id="KW-0067">ATP-binding</keyword>
<dbReference type="OrthoDB" id="9760715at2"/>
<keyword evidence="1" id="KW-0378">Hydrolase</keyword>
<dbReference type="GO" id="GO:0004386">
    <property type="term" value="F:helicase activity"/>
    <property type="evidence" value="ECO:0007669"/>
    <property type="project" value="UniProtKB-KW"/>
</dbReference>
<dbReference type="PANTHER" id="PTHR10799">
    <property type="entry name" value="SNF2/RAD54 HELICASE FAMILY"/>
    <property type="match status" value="1"/>
</dbReference>
<keyword evidence="2" id="KW-0862">Zinc</keyword>
<name>A0A0D5NEL6_9BACL</name>
<dbReference type="RefSeq" id="WP_045669101.1">
    <property type="nucleotide sequence ID" value="NZ_CP011058.1"/>
</dbReference>
<dbReference type="Proteomes" id="UP000032633">
    <property type="component" value="Chromosome"/>
</dbReference>
<dbReference type="Gene3D" id="3.40.50.300">
    <property type="entry name" value="P-loop containing nucleotide triphosphate hydrolases"/>
    <property type="match status" value="1"/>
</dbReference>
<evidence type="ECO:0000313" key="7">
    <source>
        <dbReference type="Proteomes" id="UP000032633"/>
    </source>
</evidence>
<dbReference type="InterPro" id="IPR014001">
    <property type="entry name" value="Helicase_ATP-bd"/>
</dbReference>
<dbReference type="InterPro" id="IPR049730">
    <property type="entry name" value="SNF2/RAD54-like_C"/>
</dbReference>
<dbReference type="Pfam" id="PF00271">
    <property type="entry name" value="Helicase_C"/>
    <property type="match status" value="1"/>
</dbReference>
<dbReference type="PATRIC" id="fig|1126833.4.peg.493"/>
<dbReference type="SMART" id="SM00487">
    <property type="entry name" value="DEXDc"/>
    <property type="match status" value="1"/>
</dbReference>
<feature type="domain" description="Helicase ATP-binding" evidence="4">
    <location>
        <begin position="650"/>
        <end position="813"/>
    </location>
</feature>
<dbReference type="PROSITE" id="PS51194">
    <property type="entry name" value="HELICASE_CTER"/>
    <property type="match status" value="1"/>
</dbReference>
<dbReference type="InterPro" id="IPR000330">
    <property type="entry name" value="SNF2_N"/>
</dbReference>
<dbReference type="PROSITE" id="PS50966">
    <property type="entry name" value="ZF_SWIM"/>
    <property type="match status" value="1"/>
</dbReference>
<organism evidence="6 7">
    <name type="scientific">Paenibacillus beijingensis</name>
    <dbReference type="NCBI Taxonomy" id="1126833"/>
    <lineage>
        <taxon>Bacteria</taxon>
        <taxon>Bacillati</taxon>
        <taxon>Bacillota</taxon>
        <taxon>Bacilli</taxon>
        <taxon>Bacillales</taxon>
        <taxon>Paenibacillaceae</taxon>
        <taxon>Paenibacillus</taxon>
    </lineage>
</organism>
<dbReference type="InterPro" id="IPR013663">
    <property type="entry name" value="Helicase_SWF/SNF/SWI_bac"/>
</dbReference>
<reference evidence="6 7" key="1">
    <citation type="journal article" date="2015" name="J. Biotechnol.">
        <title>Complete genome sequence of Paenibacillus beijingensis 7188(T) (=DSM 24997(T)), a novel rhizobacterium from jujube garden soil.</title>
        <authorList>
            <person name="Kwak Y."/>
            <person name="Shin J.H."/>
        </authorList>
    </citation>
    <scope>NUCLEOTIDE SEQUENCE [LARGE SCALE GENOMIC DNA]</scope>
    <source>
        <strain evidence="6 7">DSM 24997</strain>
    </source>
</reference>
<keyword evidence="6" id="KW-0347">Helicase</keyword>
<dbReference type="HOGENOM" id="CLU_000315_21_1_9"/>
<dbReference type="FunFam" id="3.40.50.300:FF:000533">
    <property type="entry name" value="Helicase, Snf2 family"/>
    <property type="match status" value="1"/>
</dbReference>
<protein>
    <submittedName>
        <fullName evidence="6">Helicase SNF</fullName>
    </submittedName>
</protein>
<evidence type="ECO:0000313" key="6">
    <source>
        <dbReference type="EMBL" id="AJY73666.1"/>
    </source>
</evidence>
<reference evidence="7" key="2">
    <citation type="submission" date="2015-03" db="EMBL/GenBank/DDBJ databases">
        <title>Genome sequence of Paenibacillus beijingensis strain DSM 24997T.</title>
        <authorList>
            <person name="Kwak Y."/>
            <person name="Shin J.-H."/>
        </authorList>
    </citation>
    <scope>NUCLEOTIDE SEQUENCE [LARGE SCALE GENOMIC DNA]</scope>
    <source>
        <strain evidence="7">DSM 24997</strain>
    </source>
</reference>
<dbReference type="CDD" id="cd18793">
    <property type="entry name" value="SF2_C_SNF"/>
    <property type="match status" value="1"/>
</dbReference>
<accession>A0A0D5NEL6</accession>
<dbReference type="GO" id="GO:0005524">
    <property type="term" value="F:ATP binding"/>
    <property type="evidence" value="ECO:0007669"/>
    <property type="project" value="InterPro"/>
</dbReference>
<dbReference type="InterPro" id="IPR001650">
    <property type="entry name" value="Helicase_C-like"/>
</dbReference>
<dbReference type="Gene3D" id="3.40.50.10810">
    <property type="entry name" value="Tandem AAA-ATPase domain"/>
    <property type="match status" value="1"/>
</dbReference>
<keyword evidence="2" id="KW-0479">Metal-binding</keyword>
<dbReference type="EMBL" id="CP011058">
    <property type="protein sequence ID" value="AJY73666.1"/>
    <property type="molecule type" value="Genomic_DNA"/>
</dbReference>
<dbReference type="PROSITE" id="PS51192">
    <property type="entry name" value="HELICASE_ATP_BIND_1"/>
    <property type="match status" value="1"/>
</dbReference>